<organism evidence="2 3">
    <name type="scientific">Chrysochromulina tobinii</name>
    <dbReference type="NCBI Taxonomy" id="1460289"/>
    <lineage>
        <taxon>Eukaryota</taxon>
        <taxon>Haptista</taxon>
        <taxon>Haptophyta</taxon>
        <taxon>Prymnesiophyceae</taxon>
        <taxon>Prymnesiales</taxon>
        <taxon>Chrysochromulinaceae</taxon>
        <taxon>Chrysochromulina</taxon>
    </lineage>
</organism>
<gene>
    <name evidence="2" type="ORF">Ctob_012247</name>
</gene>
<feature type="transmembrane region" description="Helical" evidence="1">
    <location>
        <begin position="6"/>
        <end position="26"/>
    </location>
</feature>
<comment type="caution">
    <text evidence="2">The sequence shown here is derived from an EMBL/GenBank/DDBJ whole genome shotgun (WGS) entry which is preliminary data.</text>
</comment>
<dbReference type="EMBL" id="JWZX01000319">
    <property type="protein sequence ID" value="KOO53233.1"/>
    <property type="molecule type" value="Genomic_DNA"/>
</dbReference>
<proteinExistence type="predicted"/>
<accession>A0A0M0LR52</accession>
<keyword evidence="1" id="KW-0812">Transmembrane</keyword>
<keyword evidence="3" id="KW-1185">Reference proteome</keyword>
<evidence type="ECO:0000256" key="1">
    <source>
        <dbReference type="SAM" id="Phobius"/>
    </source>
</evidence>
<reference evidence="3" key="1">
    <citation type="journal article" date="2015" name="PLoS Genet.">
        <title>Genome Sequence and Transcriptome Analyses of Chrysochromulina tobin: Metabolic Tools for Enhanced Algal Fitness in the Prominent Order Prymnesiales (Haptophyceae).</title>
        <authorList>
            <person name="Hovde B.T."/>
            <person name="Deodato C.R."/>
            <person name="Hunsperger H.M."/>
            <person name="Ryken S.A."/>
            <person name="Yost W."/>
            <person name="Jha R.K."/>
            <person name="Patterson J."/>
            <person name="Monnat R.J. Jr."/>
            <person name="Barlow S.B."/>
            <person name="Starkenburg S.R."/>
            <person name="Cattolico R.A."/>
        </authorList>
    </citation>
    <scope>NUCLEOTIDE SEQUENCE</scope>
    <source>
        <strain evidence="3">CCMP291</strain>
    </source>
</reference>
<dbReference type="AlphaFoldDB" id="A0A0M0LR52"/>
<keyword evidence="1" id="KW-0472">Membrane</keyword>
<keyword evidence="1" id="KW-1133">Transmembrane helix</keyword>
<dbReference type="Proteomes" id="UP000037460">
    <property type="component" value="Unassembled WGS sequence"/>
</dbReference>
<name>A0A0M0LR52_9EUKA</name>
<protein>
    <submittedName>
        <fullName evidence="2">Uncharacterized protein</fullName>
    </submittedName>
</protein>
<sequence>MLTLFQLLLGTLCYFVSLQLLSMLLWRRVPSRTNREVQNLQATQKYVQDEILKTKERLYRRYIDQVSSEVQ</sequence>
<evidence type="ECO:0000313" key="3">
    <source>
        <dbReference type="Proteomes" id="UP000037460"/>
    </source>
</evidence>
<evidence type="ECO:0000313" key="2">
    <source>
        <dbReference type="EMBL" id="KOO53233.1"/>
    </source>
</evidence>